<comment type="function">
    <text evidence="1">Functions as an U snRNP-specific nuclear import adapter. Involved in the trimethylguanosine (m3G)-cap-dependent nuclear import of U snRNPs. Binds specifically to the terminal m3G-cap U snRNAs.</text>
</comment>
<evidence type="ECO:0000256" key="3">
    <source>
        <dbReference type="ARBA" id="ARBA00004496"/>
    </source>
</evidence>
<accession>A0A8H5GQK6</accession>
<comment type="subcellular location">
    <subcellularLocation>
        <location evidence="3">Cytoplasm</location>
    </subcellularLocation>
    <subcellularLocation>
        <location evidence="2">Nucleus</location>
    </subcellularLocation>
</comment>
<protein>
    <recommendedName>
        <fullName evidence="5">Snurportin-1</fullName>
    </recommendedName>
</protein>
<evidence type="ECO:0000259" key="10">
    <source>
        <dbReference type="Pfam" id="PF21974"/>
    </source>
</evidence>
<evidence type="ECO:0000256" key="6">
    <source>
        <dbReference type="ARBA" id="ARBA00022448"/>
    </source>
</evidence>
<evidence type="ECO:0000256" key="5">
    <source>
        <dbReference type="ARBA" id="ARBA00016034"/>
    </source>
</evidence>
<keyword evidence="12" id="KW-1185">Reference proteome</keyword>
<evidence type="ECO:0000313" key="12">
    <source>
        <dbReference type="Proteomes" id="UP000518752"/>
    </source>
</evidence>
<feature type="domain" description="Snurportin-1 m3G cap-binding" evidence="10">
    <location>
        <begin position="114"/>
        <end position="228"/>
    </location>
</feature>
<organism evidence="11 12">
    <name type="scientific">Collybiopsis confluens</name>
    <dbReference type="NCBI Taxonomy" id="2823264"/>
    <lineage>
        <taxon>Eukaryota</taxon>
        <taxon>Fungi</taxon>
        <taxon>Dikarya</taxon>
        <taxon>Basidiomycota</taxon>
        <taxon>Agaricomycotina</taxon>
        <taxon>Agaricomycetes</taxon>
        <taxon>Agaricomycetidae</taxon>
        <taxon>Agaricales</taxon>
        <taxon>Marasmiineae</taxon>
        <taxon>Omphalotaceae</taxon>
        <taxon>Collybiopsis</taxon>
    </lineage>
</organism>
<comment type="caution">
    <text evidence="11">The sequence shown here is derived from an EMBL/GenBank/DDBJ whole genome shotgun (WGS) entry which is preliminary data.</text>
</comment>
<keyword evidence="7" id="KW-0963">Cytoplasm</keyword>
<name>A0A8H5GQK6_9AGAR</name>
<dbReference type="OrthoDB" id="10003593at2759"/>
<evidence type="ECO:0000313" key="11">
    <source>
        <dbReference type="EMBL" id="KAF5369206.1"/>
    </source>
</evidence>
<keyword evidence="8" id="KW-0694">RNA-binding</keyword>
<keyword evidence="6" id="KW-0813">Transport</keyword>
<evidence type="ECO:0000256" key="4">
    <source>
        <dbReference type="ARBA" id="ARBA00007540"/>
    </source>
</evidence>
<dbReference type="EMBL" id="JAACJN010000129">
    <property type="protein sequence ID" value="KAF5369206.1"/>
    <property type="molecule type" value="Genomic_DNA"/>
</dbReference>
<proteinExistence type="inferred from homology"/>
<evidence type="ECO:0000256" key="7">
    <source>
        <dbReference type="ARBA" id="ARBA00022490"/>
    </source>
</evidence>
<dbReference type="InterPro" id="IPR017336">
    <property type="entry name" value="Snurportin-1"/>
</dbReference>
<dbReference type="Gene3D" id="3.30.470.30">
    <property type="entry name" value="DNA ligase/mRNA capping enzyme"/>
    <property type="match status" value="1"/>
</dbReference>
<dbReference type="PANTHER" id="PTHR13403">
    <property type="entry name" value="SNURPORTIN1 RNUT1 PROTEIN RNA, U TRANSPORTER 1"/>
    <property type="match status" value="1"/>
</dbReference>
<sequence>MYSDRKRAYKLPPLSRISQAARREKALDDQKQKRALKINAARHSSLDAFADLTLDDDEESTVVASGVAEFAKKLKPHRRNHVKSSPATNARWADKCMYAELLEMSCRDMDSDPLPADLHSSWVALSPVPVGKRCLAVTRDGPSFSKISLRSRLLGKPLLSYFPSTLPPNTILDCILDAHWRYNGILHILDVLRWKGQELSECEAGMRFWWRDTRLAELSRLPPPSSQNSAATAYTYPYPTTLLPVPYHSAPLTLSRLLDVVVPAARNTRVVQVLNPPPLGDMDTVDTQTSHTISSDGLLLYVAEASYESGISPLSNWVPLREENTNSSPIDTFEQLLRQQIDSAMDI</sequence>
<dbReference type="AlphaFoldDB" id="A0A8H5GQK6"/>
<evidence type="ECO:0000256" key="9">
    <source>
        <dbReference type="ARBA" id="ARBA00023242"/>
    </source>
</evidence>
<evidence type="ECO:0000256" key="1">
    <source>
        <dbReference type="ARBA" id="ARBA00003975"/>
    </source>
</evidence>
<evidence type="ECO:0000256" key="8">
    <source>
        <dbReference type="ARBA" id="ARBA00022884"/>
    </source>
</evidence>
<evidence type="ECO:0000256" key="2">
    <source>
        <dbReference type="ARBA" id="ARBA00004123"/>
    </source>
</evidence>
<dbReference type="PANTHER" id="PTHR13403:SF6">
    <property type="entry name" value="SNURPORTIN-1"/>
    <property type="match status" value="1"/>
</dbReference>
<gene>
    <name evidence="11" type="ORF">D9757_010045</name>
</gene>
<keyword evidence="9" id="KW-0539">Nucleus</keyword>
<dbReference type="GO" id="GO:0005634">
    <property type="term" value="C:nucleus"/>
    <property type="evidence" value="ECO:0007669"/>
    <property type="project" value="UniProtKB-SubCell"/>
</dbReference>
<dbReference type="Pfam" id="PF21974">
    <property type="entry name" value="SPN1_m3Gcap_bd"/>
    <property type="match status" value="1"/>
</dbReference>
<dbReference type="GO" id="GO:0005737">
    <property type="term" value="C:cytoplasm"/>
    <property type="evidence" value="ECO:0007669"/>
    <property type="project" value="UniProtKB-SubCell"/>
</dbReference>
<dbReference type="GO" id="GO:0003723">
    <property type="term" value="F:RNA binding"/>
    <property type="evidence" value="ECO:0007669"/>
    <property type="project" value="UniProtKB-KW"/>
</dbReference>
<reference evidence="11 12" key="1">
    <citation type="journal article" date="2020" name="ISME J.">
        <title>Uncovering the hidden diversity of litter-decomposition mechanisms in mushroom-forming fungi.</title>
        <authorList>
            <person name="Floudas D."/>
            <person name="Bentzer J."/>
            <person name="Ahren D."/>
            <person name="Johansson T."/>
            <person name="Persson P."/>
            <person name="Tunlid A."/>
        </authorList>
    </citation>
    <scope>NUCLEOTIDE SEQUENCE [LARGE SCALE GENOMIC DNA]</scope>
    <source>
        <strain evidence="11 12">CBS 406.79</strain>
    </source>
</reference>
<dbReference type="Proteomes" id="UP000518752">
    <property type="component" value="Unassembled WGS sequence"/>
</dbReference>
<dbReference type="GO" id="GO:0061015">
    <property type="term" value="P:snRNA import into nucleus"/>
    <property type="evidence" value="ECO:0007669"/>
    <property type="project" value="InterPro"/>
</dbReference>
<dbReference type="SUPFAM" id="SSF56091">
    <property type="entry name" value="DNA ligase/mRNA capping enzyme, catalytic domain"/>
    <property type="match status" value="1"/>
</dbReference>
<dbReference type="InterPro" id="IPR047857">
    <property type="entry name" value="Snurportin1_C"/>
</dbReference>
<comment type="similarity">
    <text evidence="4">Belongs to the snurportin family.</text>
</comment>